<feature type="domain" description="Tc1-like transposase DDE" evidence="1">
    <location>
        <begin position="3"/>
        <end position="36"/>
    </location>
</feature>
<dbReference type="Pfam" id="PF13358">
    <property type="entry name" value="DDE_3"/>
    <property type="match status" value="1"/>
</dbReference>
<evidence type="ECO:0000313" key="2">
    <source>
        <dbReference type="EMBL" id="KAF2193207.1"/>
    </source>
</evidence>
<gene>
    <name evidence="2" type="ORF">K469DRAFT_552631</name>
</gene>
<reference evidence="2" key="1">
    <citation type="journal article" date="2020" name="Stud. Mycol.">
        <title>101 Dothideomycetes genomes: a test case for predicting lifestyles and emergence of pathogens.</title>
        <authorList>
            <person name="Haridas S."/>
            <person name="Albert R."/>
            <person name="Binder M."/>
            <person name="Bloem J."/>
            <person name="Labutti K."/>
            <person name="Salamov A."/>
            <person name="Andreopoulos B."/>
            <person name="Baker S."/>
            <person name="Barry K."/>
            <person name="Bills G."/>
            <person name="Bluhm B."/>
            <person name="Cannon C."/>
            <person name="Castanera R."/>
            <person name="Culley D."/>
            <person name="Daum C."/>
            <person name="Ezra D."/>
            <person name="Gonzalez J."/>
            <person name="Henrissat B."/>
            <person name="Kuo A."/>
            <person name="Liang C."/>
            <person name="Lipzen A."/>
            <person name="Lutzoni F."/>
            <person name="Magnuson J."/>
            <person name="Mondo S."/>
            <person name="Nolan M."/>
            <person name="Ohm R."/>
            <person name="Pangilinan J."/>
            <person name="Park H.-J."/>
            <person name="Ramirez L."/>
            <person name="Alfaro M."/>
            <person name="Sun H."/>
            <person name="Tritt A."/>
            <person name="Yoshinaga Y."/>
            <person name="Zwiers L.-H."/>
            <person name="Turgeon B."/>
            <person name="Goodwin S."/>
            <person name="Spatafora J."/>
            <person name="Crous P."/>
            <person name="Grigoriev I."/>
        </authorList>
    </citation>
    <scope>NUCLEOTIDE SEQUENCE</scope>
    <source>
        <strain evidence="2">CBS 207.26</strain>
    </source>
</reference>
<proteinExistence type="predicted"/>
<dbReference type="InterPro" id="IPR036397">
    <property type="entry name" value="RNaseH_sf"/>
</dbReference>
<accession>A0A6A6EM02</accession>
<dbReference type="Proteomes" id="UP000800200">
    <property type="component" value="Unassembled WGS sequence"/>
</dbReference>
<keyword evidence="3" id="KW-1185">Reference proteome</keyword>
<protein>
    <recommendedName>
        <fullName evidence="1">Tc1-like transposase DDE domain-containing protein</fullName>
    </recommendedName>
</protein>
<dbReference type="Gene3D" id="3.30.420.10">
    <property type="entry name" value="Ribonuclease H-like superfamily/Ribonuclease H"/>
    <property type="match status" value="1"/>
</dbReference>
<dbReference type="EMBL" id="ML994614">
    <property type="protein sequence ID" value="KAF2193207.1"/>
    <property type="molecule type" value="Genomic_DNA"/>
</dbReference>
<dbReference type="GO" id="GO:0003676">
    <property type="term" value="F:nucleic acid binding"/>
    <property type="evidence" value="ECO:0007669"/>
    <property type="project" value="InterPro"/>
</dbReference>
<dbReference type="AlphaFoldDB" id="A0A6A6EM02"/>
<feature type="non-terminal residue" evidence="2">
    <location>
        <position position="1"/>
    </location>
</feature>
<evidence type="ECO:0000259" key="1">
    <source>
        <dbReference type="Pfam" id="PF13358"/>
    </source>
</evidence>
<dbReference type="OrthoDB" id="5410741at2759"/>
<dbReference type="InterPro" id="IPR038717">
    <property type="entry name" value="Tc1-like_DDE_dom"/>
</dbReference>
<organism evidence="2 3">
    <name type="scientific">Zopfia rhizophila CBS 207.26</name>
    <dbReference type="NCBI Taxonomy" id="1314779"/>
    <lineage>
        <taxon>Eukaryota</taxon>
        <taxon>Fungi</taxon>
        <taxon>Dikarya</taxon>
        <taxon>Ascomycota</taxon>
        <taxon>Pezizomycotina</taxon>
        <taxon>Dothideomycetes</taxon>
        <taxon>Dothideomycetes incertae sedis</taxon>
        <taxon>Zopfiaceae</taxon>
        <taxon>Zopfia</taxon>
    </lineage>
</organism>
<evidence type="ECO:0000313" key="3">
    <source>
        <dbReference type="Proteomes" id="UP000800200"/>
    </source>
</evidence>
<name>A0A6A6EM02_9PEZI</name>
<sequence length="52" mass="6189">IEFPANSLDLNPIENLWNKLKDAVSRRRPRSKEELREVIVEEWAKIDLSEIQ</sequence>